<dbReference type="GO" id="GO:0005975">
    <property type="term" value="P:carbohydrate metabolic process"/>
    <property type="evidence" value="ECO:0007669"/>
    <property type="project" value="InterPro"/>
</dbReference>
<gene>
    <name evidence="19" type="ORF">ONE63_001321</name>
</gene>
<feature type="domain" description="Alpha-amylase C-terminal" evidence="17">
    <location>
        <begin position="401"/>
        <end position="489"/>
    </location>
</feature>
<keyword evidence="9 16" id="KW-0378">Hydrolase</keyword>
<evidence type="ECO:0000259" key="17">
    <source>
        <dbReference type="SMART" id="SM00632"/>
    </source>
</evidence>
<evidence type="ECO:0000313" key="20">
    <source>
        <dbReference type="Proteomes" id="UP001075354"/>
    </source>
</evidence>
<comment type="subunit">
    <text evidence="5">Monomer.</text>
</comment>
<dbReference type="SMART" id="SM00642">
    <property type="entry name" value="Aamy"/>
    <property type="match status" value="1"/>
</dbReference>
<evidence type="ECO:0000256" key="7">
    <source>
        <dbReference type="ARBA" id="ARBA00022723"/>
    </source>
</evidence>
<dbReference type="InterPro" id="IPR013780">
    <property type="entry name" value="Glyco_hydro_b"/>
</dbReference>
<feature type="domain" description="Glycosyl hydrolase family 13 catalytic" evidence="18">
    <location>
        <begin position="20"/>
        <end position="392"/>
    </location>
</feature>
<keyword evidence="14 16" id="KW-0326">Glycosidase</keyword>
<dbReference type="FunFam" id="2.60.40.1180:FF:000020">
    <property type="entry name" value="Pancreatic alpha-amylase"/>
    <property type="match status" value="1"/>
</dbReference>
<keyword evidence="10" id="KW-0106">Calcium</keyword>
<dbReference type="Gene3D" id="3.20.20.80">
    <property type="entry name" value="Glycosidases"/>
    <property type="match status" value="1"/>
</dbReference>
<evidence type="ECO:0000256" key="10">
    <source>
        <dbReference type="ARBA" id="ARBA00022837"/>
    </source>
</evidence>
<comment type="cofactor">
    <cofactor evidence="3">
        <name>chloride</name>
        <dbReference type="ChEBI" id="CHEBI:17996"/>
    </cofactor>
</comment>
<evidence type="ECO:0000256" key="11">
    <source>
        <dbReference type="ARBA" id="ARBA00023157"/>
    </source>
</evidence>
<evidence type="ECO:0000256" key="5">
    <source>
        <dbReference type="ARBA" id="ARBA00011245"/>
    </source>
</evidence>
<dbReference type="Pfam" id="PF02806">
    <property type="entry name" value="Alpha-amylase_C"/>
    <property type="match status" value="1"/>
</dbReference>
<protein>
    <recommendedName>
        <fullName evidence="6 16">Alpha-amylase</fullName>
        <ecNumber evidence="6 16">3.2.1.1</ecNumber>
    </recommendedName>
</protein>
<dbReference type="InterPro" id="IPR017853">
    <property type="entry name" value="GH"/>
</dbReference>
<dbReference type="InterPro" id="IPR006047">
    <property type="entry name" value="GH13_cat_dom"/>
</dbReference>
<evidence type="ECO:0000256" key="8">
    <source>
        <dbReference type="ARBA" id="ARBA00022729"/>
    </source>
</evidence>
<dbReference type="AlphaFoldDB" id="A0AAV7XIK9"/>
<dbReference type="SMART" id="SM00632">
    <property type="entry name" value="Aamy_C"/>
    <property type="match status" value="1"/>
</dbReference>
<evidence type="ECO:0000256" key="13">
    <source>
        <dbReference type="ARBA" id="ARBA00023277"/>
    </source>
</evidence>
<evidence type="ECO:0000256" key="15">
    <source>
        <dbReference type="RuleBase" id="RU003615"/>
    </source>
</evidence>
<dbReference type="InterPro" id="IPR006046">
    <property type="entry name" value="Alpha_amylase"/>
</dbReference>
<proteinExistence type="inferred from homology"/>
<keyword evidence="7" id="KW-0479">Metal-binding</keyword>
<sequence>MSPLLPATAQREPHMAPGRNAIVHLFEWKWNDIAAECENFLGPKGYGAVQVSPVTENVVVWQDGQRPWWERYQPISYGLHTRSGTEDELRRMVRRCNNVGVRTYVDIVLNHMTGENPNAVGTGGSTAQTSTKDYPAVPFHENNFHPTCAINNYNNRDEVRNCELVGLKDLDQSQSYVRDRQVELINKLVDMGVAGFRVDGAKHMWPEDLKAIFERSNNLSQEHGFAPNTRPFIYQEVIDLGGEAISYKEYLGVGRVLDFRYSAEIGRVFGGGDLLRWLVNWGPGWNFADGDESVVFVDNHDNQRGHGAGGSSILTHKRSREYKMAAAFMLAHPHSLKRVMSSFAFEYSDQGPPAAAQTGDLVSPTVNTDDSCGSGWVCEHRWRQIYNMVGFGNVVALTPLTNWWDNQSNQIAFCRGDKGFVAFNNDGFDMDQVLQTCLPAGTYCDVISGNMKGGRCLGKSVEVQADGKARIVIRKSEEDGVLAIHVNARVPAAAPGA</sequence>
<keyword evidence="12" id="KW-0868">Chloride</keyword>
<accession>A0AAV7XIK9</accession>
<comment type="caution">
    <text evidence="19">The sequence shown here is derived from an EMBL/GenBank/DDBJ whole genome shotgun (WGS) entry which is preliminary data.</text>
</comment>
<comment type="catalytic activity">
    <reaction evidence="1 16">
        <text>Endohydrolysis of (1-&gt;4)-alpha-D-glucosidic linkages in polysaccharides containing three or more (1-&gt;4)-alpha-linked D-glucose units.</text>
        <dbReference type="EC" id="3.2.1.1"/>
    </reaction>
</comment>
<comment type="cofactor">
    <cofactor evidence="2">
        <name>Ca(2+)</name>
        <dbReference type="ChEBI" id="CHEBI:29108"/>
    </cofactor>
</comment>
<dbReference type="InterPro" id="IPR031319">
    <property type="entry name" value="A-amylase_C"/>
</dbReference>
<keyword evidence="20" id="KW-1185">Reference proteome</keyword>
<dbReference type="CDD" id="cd11317">
    <property type="entry name" value="AmyAc_bac_euk_AmyA"/>
    <property type="match status" value="1"/>
</dbReference>
<dbReference type="EMBL" id="JAPTSV010000010">
    <property type="protein sequence ID" value="KAJ1523467.1"/>
    <property type="molecule type" value="Genomic_DNA"/>
</dbReference>
<dbReference type="PANTHER" id="PTHR43447">
    <property type="entry name" value="ALPHA-AMYLASE"/>
    <property type="match status" value="1"/>
</dbReference>
<keyword evidence="11" id="KW-1015">Disulfide bond</keyword>
<organism evidence="19 20">
    <name type="scientific">Megalurothrips usitatus</name>
    <name type="common">bean blossom thrips</name>
    <dbReference type="NCBI Taxonomy" id="439358"/>
    <lineage>
        <taxon>Eukaryota</taxon>
        <taxon>Metazoa</taxon>
        <taxon>Ecdysozoa</taxon>
        <taxon>Arthropoda</taxon>
        <taxon>Hexapoda</taxon>
        <taxon>Insecta</taxon>
        <taxon>Pterygota</taxon>
        <taxon>Neoptera</taxon>
        <taxon>Paraneoptera</taxon>
        <taxon>Thysanoptera</taxon>
        <taxon>Terebrantia</taxon>
        <taxon>Thripoidea</taxon>
        <taxon>Thripidae</taxon>
        <taxon>Megalurothrips</taxon>
    </lineage>
</organism>
<evidence type="ECO:0000256" key="4">
    <source>
        <dbReference type="ARBA" id="ARBA00008061"/>
    </source>
</evidence>
<evidence type="ECO:0000256" key="16">
    <source>
        <dbReference type="RuleBase" id="RU361134"/>
    </source>
</evidence>
<evidence type="ECO:0000256" key="1">
    <source>
        <dbReference type="ARBA" id="ARBA00000548"/>
    </source>
</evidence>
<dbReference type="SUPFAM" id="SSF51445">
    <property type="entry name" value="(Trans)glycosidases"/>
    <property type="match status" value="1"/>
</dbReference>
<reference evidence="19" key="1">
    <citation type="submission" date="2022-12" db="EMBL/GenBank/DDBJ databases">
        <title>Chromosome-level genome assembly of the bean flower thrips Megalurothrips usitatus.</title>
        <authorList>
            <person name="Ma L."/>
            <person name="Liu Q."/>
            <person name="Li H."/>
            <person name="Cai W."/>
        </authorList>
    </citation>
    <scope>NUCLEOTIDE SEQUENCE</scope>
    <source>
        <strain evidence="19">Cailab_2022a</strain>
    </source>
</reference>
<evidence type="ECO:0000256" key="14">
    <source>
        <dbReference type="ARBA" id="ARBA00023295"/>
    </source>
</evidence>
<evidence type="ECO:0000256" key="3">
    <source>
        <dbReference type="ARBA" id="ARBA00001923"/>
    </source>
</evidence>
<dbReference type="Gene3D" id="2.60.40.1180">
    <property type="entry name" value="Golgi alpha-mannosidase II"/>
    <property type="match status" value="1"/>
</dbReference>
<dbReference type="EC" id="3.2.1.1" evidence="6 16"/>
<evidence type="ECO:0000259" key="18">
    <source>
        <dbReference type="SMART" id="SM00642"/>
    </source>
</evidence>
<keyword evidence="13 16" id="KW-0119">Carbohydrate metabolism</keyword>
<evidence type="ECO:0000256" key="6">
    <source>
        <dbReference type="ARBA" id="ARBA00012595"/>
    </source>
</evidence>
<evidence type="ECO:0000313" key="19">
    <source>
        <dbReference type="EMBL" id="KAJ1523467.1"/>
    </source>
</evidence>
<evidence type="ECO:0000256" key="12">
    <source>
        <dbReference type="ARBA" id="ARBA00023214"/>
    </source>
</evidence>
<dbReference type="InterPro" id="IPR006048">
    <property type="entry name" value="A-amylase/branching_C"/>
</dbReference>
<evidence type="ECO:0000256" key="2">
    <source>
        <dbReference type="ARBA" id="ARBA00001913"/>
    </source>
</evidence>
<dbReference type="Proteomes" id="UP001075354">
    <property type="component" value="Chromosome 10"/>
</dbReference>
<comment type="similarity">
    <text evidence="4 15">Belongs to the glycosyl hydrolase 13 family.</text>
</comment>
<keyword evidence="8" id="KW-0732">Signal</keyword>
<dbReference type="GO" id="GO:0004556">
    <property type="term" value="F:alpha-amylase activity"/>
    <property type="evidence" value="ECO:0007669"/>
    <property type="project" value="UniProtKB-UniRule"/>
</dbReference>
<name>A0AAV7XIK9_9NEOP</name>
<dbReference type="PRINTS" id="PR00110">
    <property type="entry name" value="ALPHAAMYLASE"/>
</dbReference>
<dbReference type="GO" id="GO:0046872">
    <property type="term" value="F:metal ion binding"/>
    <property type="evidence" value="ECO:0007669"/>
    <property type="project" value="UniProtKB-KW"/>
</dbReference>
<dbReference type="SUPFAM" id="SSF51011">
    <property type="entry name" value="Glycosyl hydrolase domain"/>
    <property type="match status" value="1"/>
</dbReference>
<dbReference type="Pfam" id="PF00128">
    <property type="entry name" value="Alpha-amylase"/>
    <property type="match status" value="1"/>
</dbReference>
<evidence type="ECO:0000256" key="9">
    <source>
        <dbReference type="ARBA" id="ARBA00022801"/>
    </source>
</evidence>